<sequence length="1045" mass="115982">MGKVISQLVDGDGKAAGDSVSAPGWFPVDGPEGLPSPYVDRSGINIGWGKLFSRAKYGNKVNFFVTGEEYFSSVAKDIRSAKSSVFILGWQVNFDVELETGVTLLDCLDAAIKNGATVYVMPWLSPKAGLDTGDFETVLAVHHLNAGLAGGPRAFAMPAIQQSDMPTGLKIGFSHHQKLVVIDNERAYVGGIDLAYGRRDTASFNLKADWREGNELYNSCIPSIYELDNVDKAKYLTRMELLFSCFDSFAGDAGAWWFSSSSKPVAYVKDGVDMVERKVSEFKRVASDVIDEAWNNVNLLGDFIDDVSSKIQDKAVDISVDYIRGKWATLPPDIKRKIEKLALSGSANALNNGAAVIAWLNNASLDELPGDIGDKVGEIILTLVLEVVKRSGVAASKRKERYENLFKLKKILPKSGFVLNAELQPRMPWHDVHCQISGPSVIDLSRNFIKRWNGVAKKYEQARLSIGSDVQPFLDVLGINYNSPVKLPRVKSAHIPKKDAISSFSGKSWVQVLRSGPKTMLKDEEKEDSSDIHSNLCQNNCLKAMLRAISGSQNFIYIEGQFFQSWYGRDEGLYSSNFSGPMGALLDIKRIPGYQKYAKMLNLENVGLNDLFKQINWKKVDDVLREPGGREFFSELKAALSNLAMIEATKKLAIPQKTLLNPICQALVSRVRRAIADDLKFHIYLVLPVHPEGALNVLNIMTQVHLTQQSVVNGHYSLINGIRRAIYEEQLVRSGVPFGKAAQIAEKVGLVELSREVGEKWRDYVTLLNLRNWAMFEKRPVTEQIYVHSKLLIADDRVAILGSANINDRSMLGDRDSEIAVIVKDDEAIQVKLDGVHQVSVSNCVHQLRVRLWRKLFGLTGSKTPATELESGLAEPANPKTWQAIQKVAKDNQIAYENAFSHIPRHKPSQGIQSIDMGVDERLRKNAPASIWPVWSYSKLGNPEKGGRLKYLMPFHVAFWNRDEVSSKHYWEALERGPEFAPKGVRGFICALPITWTAGENNQSGMNLTMLADLNNGYIRRSDTQLADASASPRLPDPAAPTTIG</sequence>
<evidence type="ECO:0000256" key="1">
    <source>
        <dbReference type="ARBA" id="ARBA00000798"/>
    </source>
</evidence>
<comment type="catalytic activity">
    <reaction evidence="1">
        <text>a 1,2-diacyl-sn-glycero-3-phosphocholine + H2O = a 1,2-diacyl-sn-glycero-3-phosphate + choline + H(+)</text>
        <dbReference type="Rhea" id="RHEA:14445"/>
        <dbReference type="ChEBI" id="CHEBI:15354"/>
        <dbReference type="ChEBI" id="CHEBI:15377"/>
        <dbReference type="ChEBI" id="CHEBI:15378"/>
        <dbReference type="ChEBI" id="CHEBI:57643"/>
        <dbReference type="ChEBI" id="CHEBI:58608"/>
        <dbReference type="EC" id="3.1.4.4"/>
    </reaction>
</comment>
<dbReference type="PANTHER" id="PTHR18896">
    <property type="entry name" value="PHOSPHOLIPASE D"/>
    <property type="match status" value="1"/>
</dbReference>
<evidence type="ECO:0000256" key="2">
    <source>
        <dbReference type="ARBA" id="ARBA00022737"/>
    </source>
</evidence>
<keyword evidence="2" id="KW-0677">Repeat</keyword>
<dbReference type="PROSITE" id="PS50035">
    <property type="entry name" value="PLD"/>
    <property type="match status" value="2"/>
</dbReference>
<evidence type="ECO:0000259" key="6">
    <source>
        <dbReference type="PROSITE" id="PS50035"/>
    </source>
</evidence>
<evidence type="ECO:0000256" key="4">
    <source>
        <dbReference type="ARBA" id="ARBA00023098"/>
    </source>
</evidence>
<name>A0A840MW43_9PROT</name>
<feature type="domain" description="PLD phosphodiesterase" evidence="6">
    <location>
        <begin position="171"/>
        <end position="198"/>
    </location>
</feature>
<evidence type="ECO:0000256" key="3">
    <source>
        <dbReference type="ARBA" id="ARBA00022801"/>
    </source>
</evidence>
<dbReference type="EMBL" id="JACHHY010000051">
    <property type="protein sequence ID" value="MBB5020593.1"/>
    <property type="molecule type" value="Genomic_DNA"/>
</dbReference>
<accession>A0A840MW43</accession>
<dbReference type="GO" id="GO:0009395">
    <property type="term" value="P:phospholipid catabolic process"/>
    <property type="evidence" value="ECO:0007669"/>
    <property type="project" value="TreeGrafter"/>
</dbReference>
<dbReference type="InterPro" id="IPR025202">
    <property type="entry name" value="PLD-like_dom"/>
</dbReference>
<dbReference type="CDD" id="cd09141">
    <property type="entry name" value="PLDc_vPLD1_2_yPLD_like_2"/>
    <property type="match status" value="1"/>
</dbReference>
<dbReference type="Pfam" id="PF13091">
    <property type="entry name" value="PLDc_2"/>
    <property type="match status" value="1"/>
</dbReference>
<protein>
    <submittedName>
        <fullName evidence="7">Phospholipase D1/2</fullName>
        <ecNumber evidence="7">3.1.4.4</ecNumber>
    </submittedName>
</protein>
<feature type="region of interest" description="Disordered" evidence="5">
    <location>
        <begin position="1025"/>
        <end position="1045"/>
    </location>
</feature>
<dbReference type="AlphaFoldDB" id="A0A840MW43"/>
<dbReference type="Proteomes" id="UP000575898">
    <property type="component" value="Unassembled WGS sequence"/>
</dbReference>
<dbReference type="SUPFAM" id="SSF56024">
    <property type="entry name" value="Phospholipase D/nuclease"/>
    <property type="match status" value="2"/>
</dbReference>
<feature type="domain" description="PLD phosphodiesterase" evidence="6">
    <location>
        <begin position="783"/>
        <end position="810"/>
    </location>
</feature>
<gene>
    <name evidence="7" type="ORF">HNQ59_003918</name>
</gene>
<proteinExistence type="predicted"/>
<dbReference type="Pfam" id="PF00614">
    <property type="entry name" value="PLDc"/>
    <property type="match status" value="1"/>
</dbReference>
<dbReference type="PANTHER" id="PTHR18896:SF76">
    <property type="entry name" value="PHOSPHOLIPASE"/>
    <property type="match status" value="1"/>
</dbReference>
<reference evidence="7 8" key="1">
    <citation type="submission" date="2020-08" db="EMBL/GenBank/DDBJ databases">
        <title>Genomic Encyclopedia of Type Strains, Phase IV (KMG-IV): sequencing the most valuable type-strain genomes for metagenomic binning, comparative biology and taxonomic classification.</title>
        <authorList>
            <person name="Goeker M."/>
        </authorList>
    </citation>
    <scope>NUCLEOTIDE SEQUENCE [LARGE SCALE GENOMIC DNA]</scope>
    <source>
        <strain evidence="7 8">DSM 27165</strain>
    </source>
</reference>
<dbReference type="Gene3D" id="3.30.870.10">
    <property type="entry name" value="Endonuclease Chain A"/>
    <property type="match status" value="3"/>
</dbReference>
<dbReference type="EC" id="3.1.4.4" evidence="7"/>
<dbReference type="InterPro" id="IPR015679">
    <property type="entry name" value="PLipase_D_fam"/>
</dbReference>
<keyword evidence="3 7" id="KW-0378">Hydrolase</keyword>
<dbReference type="SMART" id="SM00155">
    <property type="entry name" value="PLDc"/>
    <property type="match status" value="2"/>
</dbReference>
<dbReference type="InterPro" id="IPR001736">
    <property type="entry name" value="PLipase_D/transphosphatidylase"/>
</dbReference>
<evidence type="ECO:0000313" key="8">
    <source>
        <dbReference type="Proteomes" id="UP000575898"/>
    </source>
</evidence>
<evidence type="ECO:0000256" key="5">
    <source>
        <dbReference type="SAM" id="MobiDB-lite"/>
    </source>
</evidence>
<dbReference type="CDD" id="cd09104">
    <property type="entry name" value="PLDc_vPLD1_2_like_1"/>
    <property type="match status" value="1"/>
</dbReference>
<comment type="caution">
    <text evidence="7">The sequence shown here is derived from an EMBL/GenBank/DDBJ whole genome shotgun (WGS) entry which is preliminary data.</text>
</comment>
<keyword evidence="8" id="KW-1185">Reference proteome</keyword>
<organism evidence="7 8">
    <name type="scientific">Chitinivorax tropicus</name>
    <dbReference type="NCBI Taxonomy" id="714531"/>
    <lineage>
        <taxon>Bacteria</taxon>
        <taxon>Pseudomonadati</taxon>
        <taxon>Pseudomonadota</taxon>
        <taxon>Betaproteobacteria</taxon>
        <taxon>Chitinivorax</taxon>
    </lineage>
</organism>
<keyword evidence="4" id="KW-0443">Lipid metabolism</keyword>
<evidence type="ECO:0000313" key="7">
    <source>
        <dbReference type="EMBL" id="MBB5020593.1"/>
    </source>
</evidence>
<dbReference type="GO" id="GO:0004630">
    <property type="term" value="F:phospholipase D activity"/>
    <property type="evidence" value="ECO:0007669"/>
    <property type="project" value="UniProtKB-EC"/>
</dbReference>